<protein>
    <recommendedName>
        <fullName evidence="5">Metallo-beta-lactamase domain-containing protein</fullName>
    </recommendedName>
</protein>
<evidence type="ECO:0000313" key="6">
    <source>
        <dbReference type="EMBL" id="KIL38321.1"/>
    </source>
</evidence>
<dbReference type="PANTHER" id="PTHR43546">
    <property type="entry name" value="UPF0173 METAL-DEPENDENT HYDROLASE MJ1163-RELATED"/>
    <property type="match status" value="1"/>
</dbReference>
<dbReference type="Pfam" id="PF12706">
    <property type="entry name" value="Lactamase_B_2"/>
    <property type="match status" value="1"/>
</dbReference>
<dbReference type="PANTHER" id="PTHR43546:SF9">
    <property type="entry name" value="L-ASCORBATE-6-PHOSPHATE LACTONASE ULAG-RELATED"/>
    <property type="match status" value="1"/>
</dbReference>
<keyword evidence="1" id="KW-0378">Hydrolase</keyword>
<dbReference type="SUPFAM" id="SSF56281">
    <property type="entry name" value="Metallo-hydrolase/oxidoreductase"/>
    <property type="match status" value="1"/>
</dbReference>
<evidence type="ECO:0000256" key="2">
    <source>
        <dbReference type="ARBA" id="ARBA00034221"/>
    </source>
</evidence>
<dbReference type="Proteomes" id="UP000031967">
    <property type="component" value="Unassembled WGS sequence"/>
</dbReference>
<accession>A0ABR5AB84</accession>
<gene>
    <name evidence="6" type="ORF">SD70_27115</name>
</gene>
<dbReference type="Gene3D" id="3.60.15.10">
    <property type="entry name" value="Ribonuclease Z/Hydroxyacylglutathione hydrolase-like"/>
    <property type="match status" value="1"/>
</dbReference>
<dbReference type="EMBL" id="JXAK01000066">
    <property type="protein sequence ID" value="KIL38321.1"/>
    <property type="molecule type" value="Genomic_DNA"/>
</dbReference>
<dbReference type="InterPro" id="IPR001279">
    <property type="entry name" value="Metallo-B-lactamas"/>
</dbReference>
<comment type="catalytic activity">
    <reaction evidence="2">
        <text>3',5'-cyclic CMP + H2O = CMP + H(+)</text>
        <dbReference type="Rhea" id="RHEA:72675"/>
        <dbReference type="ChEBI" id="CHEBI:15377"/>
        <dbReference type="ChEBI" id="CHEBI:15378"/>
        <dbReference type="ChEBI" id="CHEBI:58003"/>
        <dbReference type="ChEBI" id="CHEBI:60377"/>
    </reaction>
    <physiologicalReaction direction="left-to-right" evidence="2">
        <dbReference type="Rhea" id="RHEA:72676"/>
    </physiologicalReaction>
</comment>
<evidence type="ECO:0000313" key="7">
    <source>
        <dbReference type="Proteomes" id="UP000031967"/>
    </source>
</evidence>
<reference evidence="6 7" key="1">
    <citation type="submission" date="2014-12" db="EMBL/GenBank/DDBJ databases">
        <title>Draft genome sequence of Paenibacillus kamchatkensis strain B-2647.</title>
        <authorList>
            <person name="Karlyshev A.V."/>
            <person name="Kudryashova E.B."/>
        </authorList>
    </citation>
    <scope>NUCLEOTIDE SEQUENCE [LARGE SCALE GENOMIC DNA]</scope>
    <source>
        <strain evidence="6 7">VKM B-2647</strain>
    </source>
</reference>
<evidence type="ECO:0000256" key="1">
    <source>
        <dbReference type="ARBA" id="ARBA00022801"/>
    </source>
</evidence>
<comment type="catalytic activity">
    <reaction evidence="4">
        <text>3',5'-cyclic UMP + H2O = UMP + H(+)</text>
        <dbReference type="Rhea" id="RHEA:70575"/>
        <dbReference type="ChEBI" id="CHEBI:15377"/>
        <dbReference type="ChEBI" id="CHEBI:15378"/>
        <dbReference type="ChEBI" id="CHEBI:57865"/>
        <dbReference type="ChEBI" id="CHEBI:184387"/>
    </reaction>
    <physiologicalReaction direction="left-to-right" evidence="4">
        <dbReference type="Rhea" id="RHEA:70576"/>
    </physiologicalReaction>
</comment>
<dbReference type="RefSeq" id="WP_041051499.1">
    <property type="nucleotide sequence ID" value="NZ_JXAK01000066.1"/>
</dbReference>
<name>A0ABR5AB84_9BACL</name>
<evidence type="ECO:0000259" key="5">
    <source>
        <dbReference type="Pfam" id="PF12706"/>
    </source>
</evidence>
<dbReference type="InterPro" id="IPR036866">
    <property type="entry name" value="RibonucZ/Hydroxyglut_hydro"/>
</dbReference>
<comment type="caution">
    <text evidence="6">The sequence shown here is derived from an EMBL/GenBank/DDBJ whole genome shotgun (WGS) entry which is preliminary data.</text>
</comment>
<feature type="domain" description="Metallo-beta-lactamase" evidence="5">
    <location>
        <begin position="50"/>
        <end position="242"/>
    </location>
</feature>
<sequence length="284" mass="31271">MPNLAPYRHGSSLLGQMEATAVPERAVAIWHLGQESVVLKGAGITLYVDPYLTDSVNADGTTPRKFAPPLQPREATNADYVFITHDHGDHLDPSTLRDMAAASPQARFICPVPCVSQIVKAGIEPGRVQGVNAGQTVELGALTAVPVASKHEDYEQDEKGNHAFLGYVFKLNGVTVYHAGDTIGFRALADELKPLGVEVAMMPINGRDFARFGQGLIGNMDFREAIELGRSIGADLLVPLHYDMFETNTENPAYFVDYIHDRYPRQKFKLFVPGERMLYLSERD</sequence>
<proteinExistence type="predicted"/>
<dbReference type="InterPro" id="IPR050114">
    <property type="entry name" value="UPF0173_UPF0282_UlaG_hydrolase"/>
</dbReference>
<organism evidence="6 7">
    <name type="scientific">Gordoniibacillus kamchatkensis</name>
    <dbReference type="NCBI Taxonomy" id="1590651"/>
    <lineage>
        <taxon>Bacteria</taxon>
        <taxon>Bacillati</taxon>
        <taxon>Bacillota</taxon>
        <taxon>Bacilli</taxon>
        <taxon>Bacillales</taxon>
        <taxon>Paenibacillaceae</taxon>
        <taxon>Gordoniibacillus</taxon>
    </lineage>
</organism>
<evidence type="ECO:0000256" key="4">
    <source>
        <dbReference type="ARBA" id="ARBA00048505"/>
    </source>
</evidence>
<evidence type="ECO:0000256" key="3">
    <source>
        <dbReference type="ARBA" id="ARBA00034301"/>
    </source>
</evidence>
<keyword evidence="7" id="KW-1185">Reference proteome</keyword>
<comment type="function">
    <text evidence="3">Counteracts the endogenous Pycsar antiviral defense system. Phosphodiesterase that enables metal-dependent hydrolysis of host cyclic nucleotide Pycsar defense signals such as cCMP and cUMP.</text>
</comment>